<dbReference type="NCBIfam" id="TIGR01076">
    <property type="entry name" value="sortase_fam"/>
    <property type="match status" value="1"/>
</dbReference>
<dbReference type="AlphaFoldDB" id="A0A6H9YR21"/>
<dbReference type="CDD" id="cd05830">
    <property type="entry name" value="Sortase_E"/>
    <property type="match status" value="1"/>
</dbReference>
<evidence type="ECO:0000256" key="1">
    <source>
        <dbReference type="ARBA" id="ARBA00022801"/>
    </source>
</evidence>
<feature type="active site" description="Acyl-thioester intermediate" evidence="2">
    <location>
        <position position="162"/>
    </location>
</feature>
<dbReference type="EMBL" id="WBMT01000004">
    <property type="protein sequence ID" value="KAB2350118.1"/>
    <property type="molecule type" value="Genomic_DNA"/>
</dbReference>
<dbReference type="InterPro" id="IPR042003">
    <property type="entry name" value="Sortase_E"/>
</dbReference>
<keyword evidence="4" id="KW-1185">Reference proteome</keyword>
<evidence type="ECO:0000313" key="3">
    <source>
        <dbReference type="EMBL" id="KAB2350118.1"/>
    </source>
</evidence>
<dbReference type="OrthoDB" id="5242879at2"/>
<dbReference type="InterPro" id="IPR023365">
    <property type="entry name" value="Sortase_dom-sf"/>
</dbReference>
<dbReference type="SUPFAM" id="SSF63817">
    <property type="entry name" value="Sortase"/>
    <property type="match status" value="1"/>
</dbReference>
<dbReference type="GO" id="GO:0016787">
    <property type="term" value="F:hydrolase activity"/>
    <property type="evidence" value="ECO:0007669"/>
    <property type="project" value="UniProtKB-KW"/>
</dbReference>
<accession>A0A6H9YR21</accession>
<feature type="active site" description="Proton donor/acceptor" evidence="2">
    <location>
        <position position="94"/>
    </location>
</feature>
<name>A0A6H9YR21_9ACTN</name>
<proteinExistence type="predicted"/>
<dbReference type="Gene3D" id="2.40.260.10">
    <property type="entry name" value="Sortase"/>
    <property type="match status" value="1"/>
</dbReference>
<dbReference type="Pfam" id="PF04203">
    <property type="entry name" value="Sortase"/>
    <property type="match status" value="1"/>
</dbReference>
<sequence>MPPPHKESSEPKMHRLPSRFLWITLLTVATVVSTPQAASTHAAAPAIATLIIPKIGLHERIREGVGKAKLRRTIGHYPGTAKPGQVGNVALLGHRTTGRAPFRKLNRLTKGDSIVLKTKSHSFRYVVRRIRIISPSRTNVLNPTPLRPGRTPKGRYLSLITCHPKGSDAKRLVVIAKLVATKTTKQSKS</sequence>
<dbReference type="InterPro" id="IPR005754">
    <property type="entry name" value="Sortase"/>
</dbReference>
<comment type="caution">
    <text evidence="3">The sequence shown here is derived from an EMBL/GenBank/DDBJ whole genome shotgun (WGS) entry which is preliminary data.</text>
</comment>
<reference evidence="3 4" key="1">
    <citation type="submission" date="2019-09" db="EMBL/GenBank/DDBJ databases">
        <title>Actinomadura physcomitrii sp. nov., a novel actinomycete isolated from moss [Physcomitrium sphaericum (Ludw) Fuernr].</title>
        <authorList>
            <person name="Zhuang X."/>
            <person name="Liu C."/>
        </authorList>
    </citation>
    <scope>NUCLEOTIDE SEQUENCE [LARGE SCALE GENOMIC DNA]</scope>
    <source>
        <strain evidence="3 4">HMC1</strain>
    </source>
</reference>
<evidence type="ECO:0000313" key="4">
    <source>
        <dbReference type="Proteomes" id="UP000468735"/>
    </source>
</evidence>
<gene>
    <name evidence="3" type="ORF">F8566_09940</name>
</gene>
<organism evidence="3 4">
    <name type="scientific">Actinomadura rudentiformis</name>
    <dbReference type="NCBI Taxonomy" id="359158"/>
    <lineage>
        <taxon>Bacteria</taxon>
        <taxon>Bacillati</taxon>
        <taxon>Actinomycetota</taxon>
        <taxon>Actinomycetes</taxon>
        <taxon>Streptosporangiales</taxon>
        <taxon>Thermomonosporaceae</taxon>
        <taxon>Actinomadura</taxon>
    </lineage>
</organism>
<protein>
    <submittedName>
        <fullName evidence="3">Class E sortase</fullName>
    </submittedName>
</protein>
<evidence type="ECO:0000256" key="2">
    <source>
        <dbReference type="PIRSR" id="PIRSR605754-1"/>
    </source>
</evidence>
<keyword evidence="1" id="KW-0378">Hydrolase</keyword>
<dbReference type="Proteomes" id="UP000468735">
    <property type="component" value="Unassembled WGS sequence"/>
</dbReference>